<accession>A0AAD3TJV7</accession>
<evidence type="ECO:0000313" key="3">
    <source>
        <dbReference type="Proteomes" id="UP001279734"/>
    </source>
</evidence>
<dbReference type="EMBL" id="BSYO01000038">
    <property type="protein sequence ID" value="GMH30506.1"/>
    <property type="molecule type" value="Genomic_DNA"/>
</dbReference>
<protein>
    <submittedName>
        <fullName evidence="2">Uncharacterized protein</fullName>
    </submittedName>
</protein>
<proteinExistence type="predicted"/>
<keyword evidence="3" id="KW-1185">Reference proteome</keyword>
<sequence length="76" mass="8096">MLGLPSIQSLHGSSSGGHYEIMGTCTREYCTTSTGQMPSSKSARSLPEEYGGKASISRTATIVESYLHGRVTTKII</sequence>
<evidence type="ECO:0000256" key="1">
    <source>
        <dbReference type="SAM" id="MobiDB-lite"/>
    </source>
</evidence>
<name>A0AAD3TJV7_NEPGR</name>
<feature type="compositionally biased region" description="Polar residues" evidence="1">
    <location>
        <begin position="32"/>
        <end position="43"/>
    </location>
</feature>
<dbReference type="Proteomes" id="UP001279734">
    <property type="component" value="Unassembled WGS sequence"/>
</dbReference>
<reference evidence="2" key="1">
    <citation type="submission" date="2023-05" db="EMBL/GenBank/DDBJ databases">
        <title>Nepenthes gracilis genome sequencing.</title>
        <authorList>
            <person name="Fukushima K."/>
        </authorList>
    </citation>
    <scope>NUCLEOTIDE SEQUENCE</scope>
    <source>
        <strain evidence="2">SING2019-196</strain>
    </source>
</reference>
<comment type="caution">
    <text evidence="2">The sequence shown here is derived from an EMBL/GenBank/DDBJ whole genome shotgun (WGS) entry which is preliminary data.</text>
</comment>
<feature type="region of interest" description="Disordered" evidence="1">
    <location>
        <begin position="32"/>
        <end position="54"/>
    </location>
</feature>
<gene>
    <name evidence="2" type="ORF">Nepgr_032349</name>
</gene>
<organism evidence="2 3">
    <name type="scientific">Nepenthes gracilis</name>
    <name type="common">Slender pitcher plant</name>
    <dbReference type="NCBI Taxonomy" id="150966"/>
    <lineage>
        <taxon>Eukaryota</taxon>
        <taxon>Viridiplantae</taxon>
        <taxon>Streptophyta</taxon>
        <taxon>Embryophyta</taxon>
        <taxon>Tracheophyta</taxon>
        <taxon>Spermatophyta</taxon>
        <taxon>Magnoliopsida</taxon>
        <taxon>eudicotyledons</taxon>
        <taxon>Gunneridae</taxon>
        <taxon>Pentapetalae</taxon>
        <taxon>Caryophyllales</taxon>
        <taxon>Nepenthaceae</taxon>
        <taxon>Nepenthes</taxon>
    </lineage>
</organism>
<dbReference type="AlphaFoldDB" id="A0AAD3TJV7"/>
<evidence type="ECO:0000313" key="2">
    <source>
        <dbReference type="EMBL" id="GMH30506.1"/>
    </source>
</evidence>